<dbReference type="PANTHER" id="PTHR36313:SF7">
    <property type="entry name" value="OS09G0474600 PROTEIN"/>
    <property type="match status" value="1"/>
</dbReference>
<keyword evidence="2" id="KW-0732">Signal</keyword>
<dbReference type="Gramene" id="EOY22184">
    <property type="protein sequence ID" value="EOY22184"/>
    <property type="gene ID" value="TCM_014402"/>
</dbReference>
<dbReference type="HOGENOM" id="CLU_1216603_0_0_1"/>
<evidence type="ECO:0000313" key="3">
    <source>
        <dbReference type="EMBL" id="EOY22184.1"/>
    </source>
</evidence>
<accession>A0A061G5A6</accession>
<evidence type="ECO:0000313" key="4">
    <source>
        <dbReference type="Proteomes" id="UP000026915"/>
    </source>
</evidence>
<feature type="chain" id="PRO_5001598594" evidence="2">
    <location>
        <begin position="24"/>
        <end position="228"/>
    </location>
</feature>
<feature type="region of interest" description="Disordered" evidence="1">
    <location>
        <begin position="157"/>
        <end position="188"/>
    </location>
</feature>
<name>A0A061G5A6_THECC</name>
<feature type="signal peptide" evidence="2">
    <location>
        <begin position="1"/>
        <end position="23"/>
    </location>
</feature>
<dbReference type="GO" id="GO:0010082">
    <property type="term" value="P:regulation of root meristem growth"/>
    <property type="evidence" value="ECO:0007669"/>
    <property type="project" value="InterPro"/>
</dbReference>
<protein>
    <submittedName>
        <fullName evidence="3">Uncharacterized protein</fullName>
    </submittedName>
</protein>
<dbReference type="InParanoid" id="A0A061G5A6"/>
<evidence type="ECO:0000256" key="1">
    <source>
        <dbReference type="SAM" id="MobiDB-lite"/>
    </source>
</evidence>
<feature type="region of interest" description="Disordered" evidence="1">
    <location>
        <begin position="205"/>
        <end position="228"/>
    </location>
</feature>
<keyword evidence="4" id="KW-1185">Reference proteome</keyword>
<proteinExistence type="predicted"/>
<dbReference type="PANTHER" id="PTHR36313">
    <property type="entry name" value="ROOT MERISTEM GROWTH FACTOR 2"/>
    <property type="match status" value="1"/>
</dbReference>
<feature type="compositionally biased region" description="Basic and acidic residues" evidence="1">
    <location>
        <begin position="175"/>
        <end position="188"/>
    </location>
</feature>
<organism evidence="3 4">
    <name type="scientific">Theobroma cacao</name>
    <name type="common">Cacao</name>
    <name type="synonym">Cocoa</name>
    <dbReference type="NCBI Taxonomy" id="3641"/>
    <lineage>
        <taxon>Eukaryota</taxon>
        <taxon>Viridiplantae</taxon>
        <taxon>Streptophyta</taxon>
        <taxon>Embryophyta</taxon>
        <taxon>Tracheophyta</taxon>
        <taxon>Spermatophyta</taxon>
        <taxon>Magnoliopsida</taxon>
        <taxon>eudicotyledons</taxon>
        <taxon>Gunneridae</taxon>
        <taxon>Pentapetalae</taxon>
        <taxon>rosids</taxon>
        <taxon>malvids</taxon>
        <taxon>Malvales</taxon>
        <taxon>Malvaceae</taxon>
        <taxon>Byttnerioideae</taxon>
        <taxon>Theobroma</taxon>
    </lineage>
</organism>
<reference evidence="3 4" key="1">
    <citation type="journal article" date="2013" name="Genome Biol.">
        <title>The genome sequence of the most widely cultivated cacao type and its use to identify candidate genes regulating pod color.</title>
        <authorList>
            <person name="Motamayor J.C."/>
            <person name="Mockaitis K."/>
            <person name="Schmutz J."/>
            <person name="Haiminen N."/>
            <person name="Iii D.L."/>
            <person name="Cornejo O."/>
            <person name="Findley S.D."/>
            <person name="Zheng P."/>
            <person name="Utro F."/>
            <person name="Royaert S."/>
            <person name="Saski C."/>
            <person name="Jenkins J."/>
            <person name="Podicheti R."/>
            <person name="Zhao M."/>
            <person name="Scheffler B.E."/>
            <person name="Stack J.C."/>
            <person name="Feltus F.A."/>
            <person name="Mustiga G.M."/>
            <person name="Amores F."/>
            <person name="Phillips W."/>
            <person name="Marelli J.P."/>
            <person name="May G.D."/>
            <person name="Shapiro H."/>
            <person name="Ma J."/>
            <person name="Bustamante C.D."/>
            <person name="Schnell R.J."/>
            <person name="Main D."/>
            <person name="Gilbert D."/>
            <person name="Parida L."/>
            <person name="Kuhn D.N."/>
        </authorList>
    </citation>
    <scope>NUCLEOTIDE SEQUENCE [LARGE SCALE GENOMIC DNA]</scope>
    <source>
        <strain evidence="4">cv. Matina 1-6</strain>
    </source>
</reference>
<gene>
    <name evidence="3" type="ORF">TCM_014402</name>
</gene>
<dbReference type="OMA" id="KMMLKWG"/>
<dbReference type="Proteomes" id="UP000026915">
    <property type="component" value="Chromosome 3"/>
</dbReference>
<dbReference type="GO" id="GO:0008083">
    <property type="term" value="F:growth factor activity"/>
    <property type="evidence" value="ECO:0007669"/>
    <property type="project" value="InterPro"/>
</dbReference>
<evidence type="ECO:0000256" key="2">
    <source>
        <dbReference type="SAM" id="SignalP"/>
    </source>
</evidence>
<sequence length="228" mass="25322">MVSIRFFGFVLVFILVLTGESAADSQVLKRILAAHGCVIEPARKNPAKLGKEVYDAVPAAAEVGNSRLEGRKMMLKWGLDKKTVTVEGSDGEESAKITGKVTNALNNQIGSSQEKFNYQDDRNMLKANFLSSATPEASRKHSVKLPSRNQLCFQYSKPVSDKGSSECFSRSPKLVPRDSDNSLEKHQSKKLLEAARDLLNFMNEDYRIPPTKPPVHNYEPLDQKQAIP</sequence>
<dbReference type="EMBL" id="CM001881">
    <property type="protein sequence ID" value="EOY22184.1"/>
    <property type="molecule type" value="Genomic_DNA"/>
</dbReference>
<dbReference type="AlphaFoldDB" id="A0A061G5A6"/>
<dbReference type="InterPro" id="IPR038804">
    <property type="entry name" value="RGF3"/>
</dbReference>